<dbReference type="EMBL" id="LGSI01000058">
    <property type="protein sequence ID" value="OCR23145.1"/>
    <property type="molecule type" value="Genomic_DNA"/>
</dbReference>
<dbReference type="Proteomes" id="UP000093104">
    <property type="component" value="Unassembled WGS sequence"/>
</dbReference>
<gene>
    <name evidence="7" type="ORF">AFK24_20840</name>
</gene>
<dbReference type="AlphaFoldDB" id="A0A1C7Z4N9"/>
<name>A0A1C7Z4N9_PSESX</name>
<dbReference type="GO" id="GO:0106274">
    <property type="term" value="F:NAD+-protein-arginine ADP-ribosyltransferase activity"/>
    <property type="evidence" value="ECO:0007669"/>
    <property type="project" value="UniProtKB-EC"/>
</dbReference>
<sequence length="398" mass="44460">MNAIDEMDIDHAGSDVRKIILGSGRIDSIPEGIQPDYLAIYCRPGSYDPAQGGLVGLLAEMGVSVDAEQAAPEIDFRPTLPCWVTRDLSSVDIPFKRLLVWEPAVEEGETLLNKVEEAFQALDRTAGKRGAPFLLLPLWTEVTSDTQSDIFRMQFYTAAALAARARWQTIYMLVNSEAADEMAELFGTMKSQYLDPPRVIPDLLEQFASFGIPTRLSEVKIHRESARQEPWPGLTQRQHAAIYDYSQLAYLYTNRALRHNDFAHPDFIALQAYIEALSTGLASLPNYLSAERVRRLVTIFEGIEELYVDGQLTQELAFTSTTAREQPIAGDRYQLHLKSIVGKDIADISFSPAEKEVLFDYSMRHLVSDLRPGLEANSVLVTCDEGTVHSMGLAFTHL</sequence>
<dbReference type="InterPro" id="IPR000768">
    <property type="entry name" value="ART"/>
</dbReference>
<dbReference type="GO" id="GO:0016779">
    <property type="term" value="F:nucleotidyltransferase activity"/>
    <property type="evidence" value="ECO:0007669"/>
    <property type="project" value="UniProtKB-KW"/>
</dbReference>
<evidence type="ECO:0000313" key="7">
    <source>
        <dbReference type="EMBL" id="OCR23145.1"/>
    </source>
</evidence>
<evidence type="ECO:0000256" key="6">
    <source>
        <dbReference type="ARBA" id="ARBA00047597"/>
    </source>
</evidence>
<proteinExistence type="inferred from homology"/>
<comment type="similarity">
    <text evidence="1">Belongs to the Arg-specific ADP-ribosyltransferase family.</text>
</comment>
<organism evidence="7 8">
    <name type="scientific">Pseudomonas syringae</name>
    <dbReference type="NCBI Taxonomy" id="317"/>
    <lineage>
        <taxon>Bacteria</taxon>
        <taxon>Pseudomonadati</taxon>
        <taxon>Pseudomonadota</taxon>
        <taxon>Gammaproteobacteria</taxon>
        <taxon>Pseudomonadales</taxon>
        <taxon>Pseudomonadaceae</taxon>
        <taxon>Pseudomonas</taxon>
    </lineage>
</organism>
<evidence type="ECO:0000256" key="5">
    <source>
        <dbReference type="ARBA" id="ARBA00022695"/>
    </source>
</evidence>
<dbReference type="Pfam" id="PF01129">
    <property type="entry name" value="ART"/>
    <property type="match status" value="1"/>
</dbReference>
<dbReference type="RefSeq" id="WP_065835022.1">
    <property type="nucleotide sequence ID" value="NZ_LGSI01000058.1"/>
</dbReference>
<evidence type="ECO:0000256" key="2">
    <source>
        <dbReference type="ARBA" id="ARBA00012031"/>
    </source>
</evidence>
<dbReference type="EC" id="2.4.2.31" evidence="2"/>
<keyword evidence="5" id="KW-0548">Nucleotidyltransferase</keyword>
<dbReference type="PROSITE" id="PS51996">
    <property type="entry name" value="TR_MART"/>
    <property type="match status" value="1"/>
</dbReference>
<evidence type="ECO:0000256" key="4">
    <source>
        <dbReference type="ARBA" id="ARBA00022679"/>
    </source>
</evidence>
<accession>A0A1C7Z4N9</accession>
<evidence type="ECO:0000313" key="8">
    <source>
        <dbReference type="Proteomes" id="UP000093104"/>
    </source>
</evidence>
<dbReference type="Gene3D" id="3.90.176.10">
    <property type="entry name" value="Toxin ADP-ribosyltransferase, Chain A, domain 1"/>
    <property type="match status" value="1"/>
</dbReference>
<comment type="caution">
    <text evidence="7">The sequence shown here is derived from an EMBL/GenBank/DDBJ whole genome shotgun (WGS) entry which is preliminary data.</text>
</comment>
<evidence type="ECO:0000256" key="3">
    <source>
        <dbReference type="ARBA" id="ARBA00022676"/>
    </source>
</evidence>
<reference evidence="7 8" key="1">
    <citation type="submission" date="2015-07" db="EMBL/GenBank/DDBJ databases">
        <title>Draft genome sequence of a diazotrophic, plant growth-promoting rhizobacterium of the Pseudomonas syringae complex.</title>
        <authorList>
            <person name="Patten C.L."/>
            <person name="Jeong H."/>
        </authorList>
    </citation>
    <scope>NUCLEOTIDE SEQUENCE [LARGE SCALE GENOMIC DNA]</scope>
    <source>
        <strain evidence="7 8">GR12-2</strain>
    </source>
</reference>
<evidence type="ECO:0000256" key="1">
    <source>
        <dbReference type="ARBA" id="ARBA00009558"/>
    </source>
</evidence>
<keyword evidence="4" id="KW-0808">Transferase</keyword>
<keyword evidence="3" id="KW-0328">Glycosyltransferase</keyword>
<protein>
    <recommendedName>
        <fullName evidence="2">NAD(+)--protein-arginine ADP-ribosyltransferase</fullName>
        <ecNumber evidence="2">2.4.2.31</ecNumber>
    </recommendedName>
</protein>
<dbReference type="SUPFAM" id="SSF56399">
    <property type="entry name" value="ADP-ribosylation"/>
    <property type="match status" value="1"/>
</dbReference>
<dbReference type="OrthoDB" id="7033344at2"/>
<comment type="catalytic activity">
    <reaction evidence="6">
        <text>L-arginyl-[protein] + NAD(+) = N(omega)-(ADP-D-ribosyl)-L-arginyl-[protein] + nicotinamide + H(+)</text>
        <dbReference type="Rhea" id="RHEA:19149"/>
        <dbReference type="Rhea" id="RHEA-COMP:10532"/>
        <dbReference type="Rhea" id="RHEA-COMP:15087"/>
        <dbReference type="ChEBI" id="CHEBI:15378"/>
        <dbReference type="ChEBI" id="CHEBI:17154"/>
        <dbReference type="ChEBI" id="CHEBI:29965"/>
        <dbReference type="ChEBI" id="CHEBI:57540"/>
        <dbReference type="ChEBI" id="CHEBI:142554"/>
        <dbReference type="EC" id="2.4.2.31"/>
    </reaction>
</comment>